<evidence type="ECO:0000256" key="8">
    <source>
        <dbReference type="ARBA" id="ARBA00022679"/>
    </source>
</evidence>
<evidence type="ECO:0000259" key="13">
    <source>
        <dbReference type="Pfam" id="PF16911"/>
    </source>
</evidence>
<evidence type="ECO:0000256" key="9">
    <source>
        <dbReference type="ARBA" id="ARBA00023315"/>
    </source>
</evidence>
<comment type="caution">
    <text evidence="14">The sequence shown here is derived from an EMBL/GenBank/DDBJ whole genome shotgun (WGS) entry which is preliminary data.</text>
</comment>
<evidence type="ECO:0000313" key="15">
    <source>
        <dbReference type="Proteomes" id="UP000655751"/>
    </source>
</evidence>
<keyword evidence="7" id="KW-0443">Lipid metabolism</keyword>
<evidence type="ECO:0000256" key="5">
    <source>
        <dbReference type="ARBA" id="ARBA00012866"/>
    </source>
</evidence>
<dbReference type="InterPro" id="IPR023213">
    <property type="entry name" value="CAT-like_dom_sf"/>
</dbReference>
<evidence type="ECO:0000256" key="1">
    <source>
        <dbReference type="ARBA" id="ARBA00000026"/>
    </source>
</evidence>
<dbReference type="Pfam" id="PF16911">
    <property type="entry name" value="PapA_C"/>
    <property type="match status" value="1"/>
</dbReference>
<accession>A0A931ILH0</accession>
<dbReference type="InterPro" id="IPR031641">
    <property type="entry name" value="PapA_C"/>
</dbReference>
<evidence type="ECO:0000256" key="7">
    <source>
        <dbReference type="ARBA" id="ARBA00022516"/>
    </source>
</evidence>
<name>A0A931ILH0_9NOCA</name>
<evidence type="ECO:0000256" key="6">
    <source>
        <dbReference type="ARBA" id="ARBA00013449"/>
    </source>
</evidence>
<comment type="catalytic activity">
    <reaction evidence="3">
        <text>2 a mycocerosyl-[mycocerosic acid synthase] + a phthiodiolone = a dimycocerosyl phthiodiolone + 2 holo-[mycocerosic acid synthase].</text>
        <dbReference type="EC" id="2.3.1.282"/>
    </reaction>
</comment>
<dbReference type="RefSeq" id="WP_196154077.1">
    <property type="nucleotide sequence ID" value="NZ_JADMLG010000030.1"/>
</dbReference>
<comment type="similarity">
    <text evidence="4">Belongs to the acyltransferase PapA5 family.</text>
</comment>
<reference evidence="14" key="1">
    <citation type="submission" date="2020-11" db="EMBL/GenBank/DDBJ databases">
        <title>Nocardia NEAU-351.nov., a novel actinomycete isolated from the cow dung.</title>
        <authorList>
            <person name="Zhang X."/>
        </authorList>
    </citation>
    <scope>NUCLEOTIDE SEQUENCE</scope>
    <source>
        <strain evidence="14">NEAU-351</strain>
    </source>
</reference>
<dbReference type="Proteomes" id="UP000655751">
    <property type="component" value="Unassembled WGS sequence"/>
</dbReference>
<keyword evidence="9" id="KW-0012">Acyltransferase</keyword>
<evidence type="ECO:0000256" key="11">
    <source>
        <dbReference type="ARBA" id="ARBA00032317"/>
    </source>
</evidence>
<keyword evidence="15" id="KW-1185">Reference proteome</keyword>
<gene>
    <name evidence="14" type="ORF">IT779_36525</name>
</gene>
<evidence type="ECO:0000256" key="12">
    <source>
        <dbReference type="ARBA" id="ARBA00033407"/>
    </source>
</evidence>
<dbReference type="Gene3D" id="3.30.559.30">
    <property type="entry name" value="Nonribosomal peptide synthetase, condensation domain"/>
    <property type="match status" value="1"/>
</dbReference>
<comment type="catalytic activity">
    <reaction evidence="1">
        <text>2 a mycocerosyl-[mycocerosic acid synthase] + a phthiocerol = a dimycocerosyl phthiocerol + 2 holo-[mycocerosic acid synthase].</text>
        <dbReference type="EC" id="2.3.1.282"/>
    </reaction>
</comment>
<dbReference type="AlphaFoldDB" id="A0A931ILH0"/>
<keyword evidence="8" id="KW-0808">Transferase</keyword>
<protein>
    <recommendedName>
        <fullName evidence="6">Phthiocerol/phthiodiolone dimycocerosyl transferase</fullName>
        <ecNumber evidence="5">2.3.1.282</ecNumber>
    </recommendedName>
    <alternativeName>
        <fullName evidence="12">Acyltransferase PapA5</fullName>
    </alternativeName>
    <alternativeName>
        <fullName evidence="10">Phthiocerol/phthiodiolone O-acyltransferase</fullName>
    </alternativeName>
    <alternativeName>
        <fullName evidence="11">Polyketide synthase-associated protein A5</fullName>
    </alternativeName>
</protein>
<organism evidence="14 15">
    <name type="scientific">Nocardia bovistercoris</name>
    <dbReference type="NCBI Taxonomy" id="2785916"/>
    <lineage>
        <taxon>Bacteria</taxon>
        <taxon>Bacillati</taxon>
        <taxon>Actinomycetota</taxon>
        <taxon>Actinomycetes</taxon>
        <taxon>Mycobacteriales</taxon>
        <taxon>Nocardiaceae</taxon>
        <taxon>Nocardia</taxon>
    </lineage>
</organism>
<evidence type="ECO:0000256" key="3">
    <source>
        <dbReference type="ARBA" id="ARBA00001907"/>
    </source>
</evidence>
<evidence type="ECO:0000256" key="10">
    <source>
        <dbReference type="ARBA" id="ARBA00030465"/>
    </source>
</evidence>
<evidence type="ECO:0000256" key="2">
    <source>
        <dbReference type="ARBA" id="ARBA00000625"/>
    </source>
</evidence>
<keyword evidence="7" id="KW-0444">Lipid biosynthesis</keyword>
<dbReference type="EMBL" id="JADMLG010000030">
    <property type="protein sequence ID" value="MBH0781795.1"/>
    <property type="molecule type" value="Genomic_DNA"/>
</dbReference>
<proteinExistence type="inferred from homology"/>
<evidence type="ECO:0000256" key="4">
    <source>
        <dbReference type="ARBA" id="ARBA00006558"/>
    </source>
</evidence>
<dbReference type="SUPFAM" id="SSF52777">
    <property type="entry name" value="CoA-dependent acyltransferases"/>
    <property type="match status" value="2"/>
</dbReference>
<dbReference type="Gene3D" id="3.30.559.10">
    <property type="entry name" value="Chloramphenicol acetyltransferase-like domain"/>
    <property type="match status" value="1"/>
</dbReference>
<comment type="catalytic activity">
    <reaction evidence="2">
        <text>2 a mycocerosyl-[mycocerosic acid synthase] + a phenolphthiocerol = a dimycocerosyl phenolphthiocerol + 2 holo-[mycocerosic acid synthase].</text>
        <dbReference type="EC" id="2.3.1.282"/>
    </reaction>
</comment>
<feature type="domain" description="Phthiocerol/phthiodiolone dimycocerosyl transferase C-terminal" evidence="13">
    <location>
        <begin position="219"/>
        <end position="406"/>
    </location>
</feature>
<dbReference type="EC" id="2.3.1.282" evidence="5"/>
<evidence type="ECO:0000313" key="14">
    <source>
        <dbReference type="EMBL" id="MBH0781795.1"/>
    </source>
</evidence>
<dbReference type="GO" id="GO:0016746">
    <property type="term" value="F:acyltransferase activity"/>
    <property type="evidence" value="ECO:0007669"/>
    <property type="project" value="UniProtKB-KW"/>
</dbReference>
<sequence>MALSGCGAPGLATSRLAIDFRLSGVRVMAPIPTLIRRLSPTESIFAEGGRYIGYSTRLTGPLDPAAWREAFAILRSAHPVLAARIVFGATGEAVLETDDTSPGIINTPEVVSADPLFGLPELAGRTSALSVVRHDLATSSVTLVTHHAIADGHHSLYLLADLWTYYTGVVEGRRQQPVFHPYPESAETLLSERGLVPAAVPEAAESAPTPRPLRPQITQPSRTQVRFTREETEALLETTRRLRTTINGLISAILLQTTARARGIDISDLNYRYAVDLRQRVHPPIGVTEVTSLFAMAGFVAGPAVDTGDAGTAALARAIVERLSDDVCTGRIQRAALAVPVNPATPAASPVHVVSTNWGVVPDLVTPAGVTITDFRATVPAGHAKPRITPLSATVITTFDRRLSLDSTASPAEMATIAQRVRRLL</sequence>